<dbReference type="FunFam" id="3.30.160.60:FF:000189">
    <property type="entry name" value="zinc finger protein 133 isoform X1"/>
    <property type="match status" value="2"/>
</dbReference>
<feature type="domain" description="C2H2-type" evidence="16">
    <location>
        <begin position="618"/>
        <end position="640"/>
    </location>
</feature>
<evidence type="ECO:0000256" key="8">
    <source>
        <dbReference type="ARBA" id="ARBA00022833"/>
    </source>
</evidence>
<dbReference type="OrthoDB" id="9892686at2759"/>
<dbReference type="SMART" id="SM00355">
    <property type="entry name" value="ZnF_C2H2"/>
    <property type="match status" value="12"/>
</dbReference>
<keyword evidence="12" id="KW-0804">Transcription</keyword>
<dbReference type="GeneID" id="79175"/>
<feature type="domain" description="C2H2-type" evidence="16">
    <location>
        <begin position="478"/>
        <end position="505"/>
    </location>
</feature>
<dbReference type="EMBL" id="AL049650">
    <property type="status" value="NOT_ANNOTATED_CDS"/>
    <property type="molecule type" value="Genomic_DNA"/>
</dbReference>
<keyword evidence="7 14" id="KW-0863">Zinc-finger</keyword>
<evidence type="ECO:0000259" key="17">
    <source>
        <dbReference type="PROSITE" id="PS50805"/>
    </source>
</evidence>
<dbReference type="FunFam" id="3.30.160.60:FF:000155">
    <property type="entry name" value="zinc finger protein 133 isoform X1"/>
    <property type="match status" value="5"/>
</dbReference>
<feature type="domain" description="C2H2-type" evidence="16">
    <location>
        <begin position="562"/>
        <end position="589"/>
    </location>
</feature>
<feature type="domain" description="C2H2-type" evidence="16">
    <location>
        <begin position="310"/>
        <end position="337"/>
    </location>
</feature>
<evidence type="ECO:0000256" key="14">
    <source>
        <dbReference type="PROSITE-ProRule" id="PRU00042"/>
    </source>
</evidence>
<name>A0A087WZQ2_HUMAN</name>
<dbReference type="Gene3D" id="3.30.160.60">
    <property type="entry name" value="Classic Zinc Finger"/>
    <property type="match status" value="13"/>
</dbReference>
<dbReference type="InterPro" id="IPR036236">
    <property type="entry name" value="Znf_C2H2_sf"/>
</dbReference>
<keyword evidence="13" id="KW-0539">Nucleus</keyword>
<feature type="domain" description="C2H2-type" evidence="16">
    <location>
        <begin position="338"/>
        <end position="365"/>
    </location>
</feature>
<keyword evidence="5" id="KW-0479">Metal-binding</keyword>
<dbReference type="Bgee" id="ENSG00000088876">
    <property type="expression patterns" value="Expressed in tibialis anterior and 141 other cell types or tissues"/>
</dbReference>
<organism evidence="18 19">
    <name type="scientific">Homo sapiens</name>
    <name type="common">Human</name>
    <dbReference type="NCBI Taxonomy" id="9606"/>
    <lineage>
        <taxon>Eukaryota</taxon>
        <taxon>Metazoa</taxon>
        <taxon>Chordata</taxon>
        <taxon>Craniata</taxon>
        <taxon>Vertebrata</taxon>
        <taxon>Euteleostomi</taxon>
        <taxon>Mammalia</taxon>
        <taxon>Eutheria</taxon>
        <taxon>Euarchontoglires</taxon>
        <taxon>Primates</taxon>
        <taxon>Haplorrhini</taxon>
        <taxon>Catarrhini</taxon>
        <taxon>Hominidae</taxon>
        <taxon>Homo</taxon>
    </lineage>
</organism>
<dbReference type="Antibodypedia" id="23201">
    <property type="antibodies" value="23 antibodies from 9 providers"/>
</dbReference>
<dbReference type="ChiTaRS" id="ZNF343">
    <property type="organism name" value="human"/>
</dbReference>
<dbReference type="Ensembl" id="ENST00000612935.4">
    <property type="protein sequence ID" value="ENSP00000482819.1"/>
    <property type="gene ID" value="ENSG00000088876.13"/>
</dbReference>
<dbReference type="GO" id="GO:0000981">
    <property type="term" value="F:DNA-binding transcription factor activity, RNA polymerase II-specific"/>
    <property type="evidence" value="ECO:0007669"/>
    <property type="project" value="UniProtKB-ARBA"/>
</dbReference>
<keyword evidence="6" id="KW-0677">Repeat</keyword>
<dbReference type="EMBL" id="AL133339">
    <property type="status" value="NOT_ANNOTATED_CDS"/>
    <property type="molecule type" value="Genomic_DNA"/>
</dbReference>
<gene>
    <name evidence="18" type="primary">ZNF343</name>
</gene>
<reference evidence="18" key="6">
    <citation type="submission" date="2025-09" db="UniProtKB">
        <authorList>
            <consortium name="Ensembl"/>
        </authorList>
    </citation>
    <scope>IDENTIFICATION</scope>
</reference>
<evidence type="ECO:0007829" key="20">
    <source>
        <dbReference type="PeptideAtlas" id="A0A087WZQ2"/>
    </source>
</evidence>
<dbReference type="GO" id="GO:0008270">
    <property type="term" value="F:zinc ion binding"/>
    <property type="evidence" value="ECO:0007669"/>
    <property type="project" value="UniProtKB-KW"/>
</dbReference>
<dbReference type="Pfam" id="PF01352">
    <property type="entry name" value="KRAB"/>
    <property type="match status" value="1"/>
</dbReference>
<dbReference type="CDD" id="cd07765">
    <property type="entry name" value="KRAB_A-box"/>
    <property type="match status" value="1"/>
</dbReference>
<reference evidence="18 19" key="3">
    <citation type="journal article" date="2004" name="Nature">
        <title>Finishing the euchromatic sequence of the human genome.</title>
        <authorList>
            <consortium name="International Human Genome Sequencing Consortium"/>
        </authorList>
    </citation>
    <scope>NUCLEOTIDE SEQUENCE [LARGE SCALE GENOMIC DNA]</scope>
</reference>
<dbReference type="DNASU" id="79175"/>
<dbReference type="BioGRID-ORCS" id="79175">
    <property type="hits" value="17 hits in 1180 CRISPR screens"/>
</dbReference>
<evidence type="ECO:0000256" key="15">
    <source>
        <dbReference type="SAM" id="MobiDB-lite"/>
    </source>
</evidence>
<dbReference type="SMART" id="SM00349">
    <property type="entry name" value="KRAB"/>
    <property type="match status" value="1"/>
</dbReference>
<dbReference type="GO" id="GO:0045944">
    <property type="term" value="P:positive regulation of transcription by RNA polymerase II"/>
    <property type="evidence" value="ECO:0007669"/>
    <property type="project" value="UniProtKB-ARBA"/>
</dbReference>
<accession>A0A087WZQ2</accession>
<dbReference type="PANTHER" id="PTHR19818">
    <property type="entry name" value="ZINC FINGER PROTEIN ZIC AND GLI"/>
    <property type="match status" value="1"/>
</dbReference>
<comment type="subcellular location">
    <subcellularLocation>
        <location evidence="2">Nucleus</location>
    </subcellularLocation>
</comment>
<dbReference type="InterPro" id="IPR048414">
    <property type="entry name" value="PDRM9-like_Znf-C2H2"/>
</dbReference>
<keyword evidence="20" id="KW-1267">Proteomics identification</keyword>
<dbReference type="PROSITE" id="PS00028">
    <property type="entry name" value="ZINC_FINGER_C2H2_1"/>
    <property type="match status" value="12"/>
</dbReference>
<dbReference type="PROSITE" id="PS50805">
    <property type="entry name" value="KRAB"/>
    <property type="match status" value="1"/>
</dbReference>
<dbReference type="GeneTree" id="ENSGT00940000163290"/>
<keyword evidence="9" id="KW-0832">Ubl conjugation</keyword>
<evidence type="ECO:0000256" key="4">
    <source>
        <dbReference type="ARBA" id="ARBA00022499"/>
    </source>
</evidence>
<dbReference type="FunFam" id="3.30.160.60:FF:001623">
    <property type="entry name" value="Zinc finger protein 169"/>
    <property type="match status" value="1"/>
</dbReference>
<dbReference type="Pfam" id="PF21225">
    <property type="entry name" value="zf-C2H2_5"/>
    <property type="match status" value="1"/>
</dbReference>
<dbReference type="ExpressionAtlas" id="A0A087WZQ2">
    <property type="expression patterns" value="baseline and differential"/>
</dbReference>
<evidence type="ECO:0000256" key="11">
    <source>
        <dbReference type="ARBA" id="ARBA00023125"/>
    </source>
</evidence>
<keyword evidence="4" id="KW-1017">Isopeptide bond</keyword>
<dbReference type="FunFam" id="3.30.160.60:FF:002343">
    <property type="entry name" value="Zinc finger protein 33A"/>
    <property type="match status" value="1"/>
</dbReference>
<dbReference type="Ensembl" id="ENST00000612935.4">
    <property type="protein sequence ID" value="ENSP00000482819.1"/>
    <property type="gene ID" value="ENSG00000088876.14"/>
</dbReference>
<dbReference type="EMBL" id="AL049712">
    <property type="status" value="NOT_ANNOTATED_CDS"/>
    <property type="molecule type" value="Genomic_DNA"/>
</dbReference>
<dbReference type="MassIVE" id="A0A087WZQ2"/>
<evidence type="ECO:0000259" key="16">
    <source>
        <dbReference type="PROSITE" id="PS50157"/>
    </source>
</evidence>
<dbReference type="PANTHER" id="PTHR19818:SF162">
    <property type="entry name" value="GASTRULA ZINC FINGER PROTEIN XLCGF57.1-RELATED"/>
    <property type="match status" value="1"/>
</dbReference>
<dbReference type="FunFam" id="3.30.160.60:FF:000601">
    <property type="entry name" value="Histone-lysine N-methyltransferase PRDM9"/>
    <property type="match status" value="1"/>
</dbReference>
<feature type="domain" description="C2H2-type" evidence="16">
    <location>
        <begin position="366"/>
        <end position="393"/>
    </location>
</feature>
<feature type="domain" description="C2H2-type" evidence="16">
    <location>
        <begin position="394"/>
        <end position="421"/>
    </location>
</feature>
<dbReference type="InterPro" id="IPR013087">
    <property type="entry name" value="Znf_C2H2_type"/>
</dbReference>
<dbReference type="RefSeq" id="NP_001308730.1">
    <property type="nucleotide sequence ID" value="NM_001321801.2"/>
</dbReference>
<keyword evidence="10" id="KW-0805">Transcription regulation</keyword>
<reference evidence="18 19" key="2">
    <citation type="journal article" date="2001" name="Nature">
        <title>The DNA sequence and comparative analysis of human chromosome 20.</title>
        <authorList>
            <person name="Deloukas P."/>
            <person name="Matthews L.H."/>
            <person name="Ashurst J."/>
            <person name="Burton J."/>
            <person name="Gilbert J.G."/>
            <person name="Jones M."/>
            <person name="Stavrides G."/>
            <person name="Almeida J.P."/>
            <person name="Babbage A.K."/>
            <person name="Bagguley C.L."/>
            <person name="Bailey J."/>
            <person name="Barlow K.F."/>
            <person name="Bates K.N."/>
            <person name="Beard L.M."/>
            <person name="Beare D.M."/>
            <person name="Beasley O.P."/>
            <person name="Bird C.P."/>
            <person name="Blakey S.E."/>
            <person name="Bridgeman A.M."/>
            <person name="Brown A.J."/>
            <person name="Buck D."/>
            <person name="Burrill W."/>
            <person name="Butler A.P."/>
            <person name="Carder C."/>
            <person name="Carter N.P."/>
            <person name="Chapman J.C."/>
            <person name="Clamp M."/>
            <person name="Clark G."/>
            <person name="Clark L.N."/>
            <person name="Clark S.Y."/>
            <person name="Clee C.M."/>
            <person name="Clegg S."/>
            <person name="Cobley V.E."/>
            <person name="Collier R.E."/>
            <person name="Connor R."/>
            <person name="Corby N.R."/>
            <person name="Coulson A."/>
            <person name="Coville G.J."/>
            <person name="Deadman R."/>
            <person name="Dhami P."/>
            <person name="Dunn M."/>
            <person name="Ellington A.G."/>
            <person name="Frankland J.A."/>
            <person name="Fraser A."/>
            <person name="French L."/>
            <person name="Garner P."/>
            <person name="Grafham D.V."/>
            <person name="Griffiths C."/>
            <person name="Griffiths M.N."/>
            <person name="Gwilliam R."/>
            <person name="Hall R.E."/>
            <person name="Hammond S."/>
            <person name="Harley J.L."/>
            <person name="Heath P.D."/>
            <person name="Ho S."/>
            <person name="Holden J.L."/>
            <person name="Howden P.J."/>
            <person name="Huckle E."/>
            <person name="Hunt A.R."/>
            <person name="Hunt S.E."/>
            <person name="Jekosch K."/>
            <person name="Johnson C.M."/>
            <person name="Johnson D."/>
            <person name="Kay M.P."/>
            <person name="Kimberley A.M."/>
            <person name="King A."/>
            <person name="Knights A."/>
            <person name="Laird G.K."/>
            <person name="Lawlor S."/>
            <person name="Lehvaslaiho M.H."/>
            <person name="Leversha M."/>
            <person name="Lloyd C."/>
            <person name="Lloyd D.M."/>
            <person name="Lovell J.D."/>
            <person name="Marsh V.L."/>
            <person name="Martin S.L."/>
            <person name="McConnachie L.J."/>
            <person name="McLay K."/>
            <person name="McMurray A.A."/>
            <person name="Milne S."/>
            <person name="Mistry D."/>
            <person name="Moore M.J."/>
            <person name="Mullikin J.C."/>
            <person name="Nickerson T."/>
            <person name="Oliver K."/>
            <person name="Parker A."/>
            <person name="Patel R."/>
            <person name="Pearce T.A."/>
            <person name="Peck A.I."/>
            <person name="Phillimore B.J."/>
            <person name="Prathalingam S.R."/>
            <person name="Plumb R.W."/>
            <person name="Ramsay H."/>
            <person name="Rice C.M."/>
            <person name="Ross M.T."/>
            <person name="Scott C.E."/>
            <person name="Sehra H.K."/>
            <person name="Shownkeen R."/>
            <person name="Sims S."/>
            <person name="Skuce C.D."/>
            <person name="Smith M.L."/>
            <person name="Soderlund C."/>
            <person name="Steward C.A."/>
            <person name="Sulston J.E."/>
            <person name="Swann M."/>
            <person name="Sycamore N."/>
            <person name="Taylor R."/>
            <person name="Tee L."/>
            <person name="Thomas D.W."/>
            <person name="Thorpe A."/>
            <person name="Tracey A."/>
            <person name="Tromans A.C."/>
            <person name="Vaudin M."/>
            <person name="Wall M."/>
            <person name="Wallis J.M."/>
            <person name="Whitehead S.L."/>
            <person name="Whittaker P."/>
            <person name="Willey D.L."/>
            <person name="Williams L."/>
            <person name="Williams S.A."/>
            <person name="Wilming L."/>
            <person name="Wray P.W."/>
            <person name="Hubbard T."/>
            <person name="Durbin R.M."/>
            <person name="Bentley D.R."/>
            <person name="Beck S."/>
            <person name="Rogers J."/>
        </authorList>
    </citation>
    <scope>NUCLEOTIDE SEQUENCE [LARGE SCALE GENOMIC DNA]</scope>
</reference>
<dbReference type="FunFam" id="3.30.160.60:FF:000212">
    <property type="entry name" value="zinc finger protein 382 isoform X2"/>
    <property type="match status" value="1"/>
</dbReference>
<dbReference type="PaxDb" id="9606-ENSP00000482819"/>
<evidence type="ECO:0000256" key="1">
    <source>
        <dbReference type="ARBA" id="ARBA00003767"/>
    </source>
</evidence>
<dbReference type="AlphaFoldDB" id="A0A087WZQ2"/>
<dbReference type="PROSITE" id="PS50157">
    <property type="entry name" value="ZINC_FINGER_C2H2_2"/>
    <property type="match status" value="12"/>
</dbReference>
<proteinExistence type="evidence at protein level"/>
<dbReference type="InterPro" id="IPR050329">
    <property type="entry name" value="GLI_C2H2-zinc-finger"/>
</dbReference>
<sequence length="640" mass="73430">MMLPYPSALGDQYWEEILLPKNGENVETMKKLTQNHKAKGLPSNDTDCPQKKEGKAQIVVPVTFRDVTVIFTEAEWKRLSPEQRNLYKEVMLENYRNLLSLDGVSLLLPRLECNRAISAHHNLCLPGSSNSPATASRVVGITAEPKPEIYTCSSCLLAFSCQQFLSQHVLQIFLGLCAENHFHPGNSSPGHWKQQGQQYSHVSCWFENAEGQERGGGSKPWSARTEERETSRAFPSPLQRQSASPRKGNMVVETEPSSAQRPNPVQLDKGLKELETLRFGAINCREYEPDHNLESNFITNPRTLLGKKPYICSDCGRSFKDRSTLIRHHRIHSMEKPYVCSECGRGFSQKSNLSRHQRTHSEEKPYLCRECGQSFRSKSILNRHQWTHSEEKPYVCSECGRGFSEKSSFIRHQRTHSGEKPYVCLECGRSFCDKSTLRKHQRIHSGEKPYVCRECGRGFSQNSDLIKHQRTHLDEKPYVCRECGRGFCDKSTLIIHERTHSGEKPYVCGECGRGFSRKSLLLVHQRTHSGEKHYVCRECRRGFSQKSNLIRHQRTHSNEKPYICRECGRGFCDKSTLIVHERTHSGEKPYVCSECGRGFSRKSLLLVHQRTHSGEKHYVCRECGRGFSHKSNLIRHQRTH</sequence>
<dbReference type="FunFam" id="3.30.160.60:FF:000704">
    <property type="entry name" value="zinc finger protein 169 isoform X2"/>
    <property type="match status" value="1"/>
</dbReference>
<dbReference type="OpenTargets" id="ENSG00000088876"/>
<evidence type="ECO:0000256" key="7">
    <source>
        <dbReference type="ARBA" id="ARBA00022771"/>
    </source>
</evidence>
<dbReference type="Proteomes" id="UP000005640">
    <property type="component" value="Chromosome 20"/>
</dbReference>
<dbReference type="InterPro" id="IPR036051">
    <property type="entry name" value="KRAB_dom_sf"/>
</dbReference>
<dbReference type="HGNC" id="HGNC:16017">
    <property type="gene designation" value="ZNF343"/>
</dbReference>
<feature type="region of interest" description="Disordered" evidence="15">
    <location>
        <begin position="210"/>
        <end position="265"/>
    </location>
</feature>
<evidence type="ECO:0000256" key="3">
    <source>
        <dbReference type="ARBA" id="ARBA00006991"/>
    </source>
</evidence>
<reference evidence="18 19" key="1">
    <citation type="journal article" date="2001" name="Nature">
        <title>Initial sequencing and analysis of the human genome.</title>
        <authorList>
            <consortium name="International Human Genome Sequencing Consortium"/>
            <person name="Lander E.S."/>
            <person name="Linton L.M."/>
            <person name="Birren B."/>
            <person name="Nusbaum C."/>
            <person name="Zody M.C."/>
            <person name="Baldwin J."/>
            <person name="Devon K."/>
            <person name="Dewar K."/>
            <person name="Doyle M."/>
            <person name="FitzHugh W."/>
            <person name="Funke R."/>
            <person name="Gage D."/>
            <person name="Harris K."/>
            <person name="Heaford A."/>
            <person name="Howland J."/>
            <person name="Kann L."/>
            <person name="Lehoczky J."/>
            <person name="LeVine R."/>
            <person name="McEwan P."/>
            <person name="McKernan K."/>
            <person name="Meldrim J."/>
            <person name="Mesirov J.P."/>
            <person name="Miranda C."/>
            <person name="Morris W."/>
            <person name="Naylor J."/>
            <person name="Raymond C."/>
            <person name="Rosetti M."/>
            <person name="Santos R."/>
            <person name="Sheridan A."/>
            <person name="Sougnez C."/>
            <person name="Stange-Thomann N."/>
            <person name="Stojanovic N."/>
            <person name="Subramanian A."/>
            <person name="Wyman D."/>
            <person name="Rogers J."/>
            <person name="Sulston J."/>
            <person name="Ainscough R."/>
            <person name="Beck S."/>
            <person name="Bentley D."/>
            <person name="Burton J."/>
            <person name="Clee C."/>
            <person name="Carter N."/>
            <person name="Coulson A."/>
            <person name="Deadman R."/>
            <person name="Deloukas P."/>
            <person name="Dunham A."/>
            <person name="Dunham I."/>
            <person name="Durbin R."/>
            <person name="French L."/>
            <person name="Grafham D."/>
            <person name="Gregory S."/>
            <person name="Hubbard T."/>
            <person name="Humphray S."/>
            <person name="Hunt A."/>
            <person name="Jones M."/>
            <person name="Lloyd C."/>
            <person name="McMurray A."/>
            <person name="Matthews L."/>
            <person name="Mercer S."/>
            <person name="Milne S."/>
            <person name="Mullikin J.C."/>
            <person name="Mungall A."/>
            <person name="Plumb R."/>
            <person name="Ross M."/>
            <person name="Shownkeen R."/>
            <person name="Sims S."/>
            <person name="Waterston R.H."/>
            <person name="Wilson R.K."/>
            <person name="Hillier L.W."/>
            <person name="McPherson J.D."/>
            <person name="Marra M.A."/>
            <person name="Mardis E.R."/>
            <person name="Fulton L.A."/>
            <person name="Chinwalla A.T."/>
            <person name="Pepin K.H."/>
            <person name="Gish W.R."/>
            <person name="Chissoe S.L."/>
            <person name="Wendl M.C."/>
            <person name="Delehaunty K.D."/>
            <person name="Miner T.L."/>
            <person name="Delehaunty A."/>
            <person name="Kramer J.B."/>
            <person name="Cook L.L."/>
            <person name="Fulton R.S."/>
            <person name="Johnson D.L."/>
            <person name="Minx P.J."/>
            <person name="Clifton S.W."/>
            <person name="Hawkins T."/>
            <person name="Branscomb E."/>
            <person name="Predki P."/>
            <person name="Richardson P."/>
            <person name="Wenning S."/>
            <person name="Slezak T."/>
            <person name="Doggett N."/>
            <person name="Cheng J.F."/>
            <person name="Olsen A."/>
            <person name="Lucas S."/>
            <person name="Elkin C."/>
            <person name="Uberbacher E."/>
            <person name="Frazier M."/>
            <person name="Gibbs R.A."/>
            <person name="Muzny D.M."/>
            <person name="Scherer S.E."/>
            <person name="Bouck J.B."/>
            <person name="Sodergren E.J."/>
            <person name="Worley K.C."/>
            <person name="Rives C.M."/>
            <person name="Gorrell J.H."/>
            <person name="Metzker M.L."/>
            <person name="Naylor S.L."/>
            <person name="Kucherlapati R.S."/>
            <person name="Nelson D.L."/>
            <person name="Weinstock G.M."/>
            <person name="Sakaki Y."/>
            <person name="Fujiyama A."/>
            <person name="Hattori M."/>
            <person name="Yada T."/>
            <person name="Toyoda A."/>
            <person name="Itoh T."/>
            <person name="Kawagoe C."/>
            <person name="Watanabe H."/>
            <person name="Totoki Y."/>
            <person name="Taylor T."/>
            <person name="Weissenbach J."/>
            <person name="Heilig R."/>
            <person name="Saurin W."/>
            <person name="Artiguenave F."/>
            <person name="Brottier P."/>
            <person name="Bruls T."/>
            <person name="Pelletier E."/>
            <person name="Robert C."/>
            <person name="Wincker P."/>
            <person name="Smith D.R."/>
            <person name="Doucette-Stamm L."/>
            <person name="Rubenfield M."/>
            <person name="Weinstock K."/>
            <person name="Lee H.M."/>
            <person name="Dubois J."/>
            <person name="Rosenthal A."/>
            <person name="Platzer M."/>
            <person name="Nyakatura G."/>
            <person name="Taudien S."/>
            <person name="Rump A."/>
            <person name="Yang H."/>
            <person name="Yu J."/>
            <person name="Wang J."/>
            <person name="Huang G."/>
            <person name="Gu J."/>
            <person name="Hood L."/>
            <person name="Rowen L."/>
            <person name="Madan A."/>
            <person name="Qin S."/>
            <person name="Davis R.W."/>
            <person name="Federspiel N.A."/>
            <person name="Abola A.P."/>
            <person name="Proctor M.J."/>
            <person name="Myers R.M."/>
            <person name="Schmutz J."/>
            <person name="Dickson M."/>
            <person name="Grimwood J."/>
            <person name="Cox D.R."/>
            <person name="Olson M.V."/>
            <person name="Kaul R."/>
            <person name="Raymond C."/>
            <person name="Shimizu N."/>
            <person name="Kawasaki K."/>
            <person name="Minoshima S."/>
            <person name="Evans G.A."/>
            <person name="Athanasiou M."/>
            <person name="Schultz R."/>
            <person name="Roe B.A."/>
            <person name="Chen F."/>
            <person name="Pan H."/>
            <person name="Ramser J."/>
            <person name="Lehrach H."/>
            <person name="Reinhardt R."/>
            <person name="McCombie W.R."/>
            <person name="de la Bastide M."/>
            <person name="Dedhia N."/>
            <person name="Blocker H."/>
            <person name="Hornischer K."/>
            <person name="Nordsiek G."/>
            <person name="Agarwala R."/>
            <person name="Aravind L."/>
            <person name="Bailey J.A."/>
            <person name="Bateman A."/>
            <person name="Batzoglou S."/>
            <person name="Birney E."/>
            <person name="Bork P."/>
            <person name="Brown D.G."/>
            <person name="Burge C.B."/>
            <person name="Cerutti L."/>
            <person name="Chen H.C."/>
            <person name="Church D."/>
            <person name="Clamp M."/>
            <person name="Copley R.R."/>
            <person name="Doerks T."/>
            <person name="Eddy S.R."/>
            <person name="Eichler E.E."/>
            <person name="Furey T.S."/>
            <person name="Galagan J."/>
            <person name="Gilbert J.G."/>
            <person name="Harmon C."/>
            <person name="Hayashizaki Y."/>
            <person name="Haussler D."/>
            <person name="Hermjakob H."/>
            <person name="Hokamp K."/>
            <person name="Jang W."/>
            <person name="Johnson L.S."/>
            <person name="Jones T.A."/>
            <person name="Kasif S."/>
            <person name="Kaspryzk A."/>
            <person name="Kennedy S."/>
            <person name="Kent W.J."/>
            <person name="Kitts P."/>
            <person name="Koonin E.V."/>
            <person name="Korf I."/>
            <person name="Kulp D."/>
            <person name="Lancet D."/>
            <person name="Lowe T.M."/>
            <person name="McLysaght A."/>
            <person name="Mikkelsen T."/>
            <person name="Moran J.V."/>
            <person name="Mulder N."/>
            <person name="Pollara V.J."/>
            <person name="Ponting C.P."/>
            <person name="Schuler G."/>
            <person name="Schultz J."/>
            <person name="Slater G."/>
            <person name="Smit A.F."/>
            <person name="Stupka E."/>
            <person name="Szustakowski J."/>
            <person name="Thierry-Mieg D."/>
            <person name="Thierry-Mieg J."/>
            <person name="Wagner L."/>
            <person name="Wallis J."/>
            <person name="Wheeler R."/>
            <person name="Williams A."/>
            <person name="Wolf Y.I."/>
            <person name="Wolfe K.H."/>
            <person name="Yang S.P."/>
            <person name="Yeh R.F."/>
            <person name="Collins F."/>
            <person name="Guyer M.S."/>
            <person name="Peterson J."/>
            <person name="Felsenfeld A."/>
            <person name="Wetterstrand K.A."/>
            <person name="Patrinos A."/>
            <person name="Morgan M.J."/>
            <person name="de Jong P."/>
            <person name="Catanese J.J."/>
            <person name="Osoegawa K."/>
            <person name="Shizuya H."/>
            <person name="Choi S."/>
            <person name="Chen Y.J."/>
        </authorList>
    </citation>
    <scope>NUCLEOTIDE SEQUENCE [LARGE SCALE GENOMIC DNA]</scope>
</reference>
<keyword evidence="19" id="KW-1185">Reference proteome</keyword>
<dbReference type="Pfam" id="PF00096">
    <property type="entry name" value="zf-C2H2"/>
    <property type="match status" value="11"/>
</dbReference>
<comment type="function">
    <text evidence="1">May be involved in transcriptional regulation.</text>
</comment>
<keyword evidence="11" id="KW-0238">DNA-binding</keyword>
<dbReference type="VEuPathDB" id="HostDB:ENSG00000088876"/>
<dbReference type="SUPFAM" id="SSF57667">
    <property type="entry name" value="beta-beta-alpha zinc fingers"/>
    <property type="match status" value="7"/>
</dbReference>
<evidence type="ECO:0000256" key="12">
    <source>
        <dbReference type="ARBA" id="ARBA00023163"/>
    </source>
</evidence>
<feature type="domain" description="C2H2-type" evidence="16">
    <location>
        <begin position="506"/>
        <end position="533"/>
    </location>
</feature>
<dbReference type="SUPFAM" id="SSF109640">
    <property type="entry name" value="KRAB domain (Kruppel-associated box)"/>
    <property type="match status" value="1"/>
</dbReference>
<evidence type="ECO:0000256" key="2">
    <source>
        <dbReference type="ARBA" id="ARBA00004123"/>
    </source>
</evidence>
<evidence type="ECO:0000256" key="13">
    <source>
        <dbReference type="ARBA" id="ARBA00023242"/>
    </source>
</evidence>
<feature type="domain" description="KRAB" evidence="17">
    <location>
        <begin position="62"/>
        <end position="145"/>
    </location>
</feature>
<dbReference type="UCSC" id="uc061vak.1">
    <property type="organism name" value="human"/>
</dbReference>
<dbReference type="GO" id="GO:0005634">
    <property type="term" value="C:nucleus"/>
    <property type="evidence" value="ECO:0007669"/>
    <property type="project" value="UniProtKB-SubCell"/>
</dbReference>
<evidence type="ECO:0000313" key="19">
    <source>
        <dbReference type="Proteomes" id="UP000005640"/>
    </source>
</evidence>
<dbReference type="GO" id="GO:0000976">
    <property type="term" value="F:transcription cis-regulatory region binding"/>
    <property type="evidence" value="ECO:0007669"/>
    <property type="project" value="UniProtKB-ARBA"/>
</dbReference>
<comment type="similarity">
    <text evidence="3">Belongs to the krueppel C2H2-type zinc-finger protein family.</text>
</comment>
<dbReference type="InterPro" id="IPR001909">
    <property type="entry name" value="KRAB"/>
</dbReference>
<reference evidence="18" key="5">
    <citation type="submission" date="2025-08" db="UniProtKB">
        <authorList>
            <consortium name="Ensembl"/>
        </authorList>
    </citation>
    <scope>IDENTIFICATION</scope>
</reference>
<evidence type="ECO:0007829" key="21">
    <source>
        <dbReference type="PubMed" id="28112733"/>
    </source>
</evidence>
<protein>
    <submittedName>
        <fullName evidence="18">Zinc finger protein 343</fullName>
    </submittedName>
</protein>
<evidence type="ECO:0000256" key="6">
    <source>
        <dbReference type="ARBA" id="ARBA00022737"/>
    </source>
</evidence>
<dbReference type="SMR" id="A0A087WZQ2"/>
<evidence type="ECO:0000313" key="18">
    <source>
        <dbReference type="Ensembl" id="ENSP00000482819.1"/>
    </source>
</evidence>
<evidence type="ECO:0000256" key="10">
    <source>
        <dbReference type="ARBA" id="ARBA00023015"/>
    </source>
</evidence>
<feature type="domain" description="C2H2-type" evidence="16">
    <location>
        <begin position="422"/>
        <end position="449"/>
    </location>
</feature>
<feature type="domain" description="C2H2-type" evidence="16">
    <location>
        <begin position="590"/>
        <end position="617"/>
    </location>
</feature>
<keyword evidence="8" id="KW-0862">Zinc</keyword>
<dbReference type="CTD" id="79175"/>
<reference evidence="21" key="4">
    <citation type="journal article" date="2017" name="Nat. Struct. Mol. Biol.">
        <title>Site-specific mapping of the human SUMO proteome reveals co-modification with phosphorylation.</title>
        <authorList>
            <person name="Hendriks I.A."/>
            <person name="Lyon D."/>
            <person name="Young C."/>
            <person name="Jensen L.J."/>
            <person name="Vertegaal A.C."/>
            <person name="Nielsen M.L."/>
        </authorList>
    </citation>
    <scope>IDENTIFICATION BY MASS SPECTROMETRY [LARGE SCALE ANALYSIS]</scope>
</reference>
<dbReference type="Gene3D" id="6.10.140.140">
    <property type="match status" value="1"/>
</dbReference>
<dbReference type="DisGeNET" id="79175"/>
<dbReference type="RefSeq" id="NP_001269426.1">
    <property type="nucleotide sequence ID" value="NM_001282497.2"/>
</dbReference>
<feature type="domain" description="C2H2-type" evidence="16">
    <location>
        <begin position="534"/>
        <end position="561"/>
    </location>
</feature>
<evidence type="ECO:0000256" key="5">
    <source>
        <dbReference type="ARBA" id="ARBA00022723"/>
    </source>
</evidence>
<feature type="domain" description="C2H2-type" evidence="16">
    <location>
        <begin position="450"/>
        <end position="477"/>
    </location>
</feature>
<evidence type="ECO:0000256" key="9">
    <source>
        <dbReference type="ARBA" id="ARBA00022843"/>
    </source>
</evidence>